<dbReference type="SMART" id="SM00355">
    <property type="entry name" value="ZnF_C2H2"/>
    <property type="match status" value="2"/>
</dbReference>
<evidence type="ECO:0000313" key="11">
    <source>
        <dbReference type="Proteomes" id="UP000073492"/>
    </source>
</evidence>
<dbReference type="GO" id="GO:0005634">
    <property type="term" value="C:nucleus"/>
    <property type="evidence" value="ECO:0007669"/>
    <property type="project" value="UniProtKB-SubCell"/>
</dbReference>
<dbReference type="GO" id="GO:0000785">
    <property type="term" value="C:chromatin"/>
    <property type="evidence" value="ECO:0007669"/>
    <property type="project" value="TreeGrafter"/>
</dbReference>
<keyword evidence="11" id="KW-1185">Reference proteome</keyword>
<dbReference type="FunFam" id="3.30.160.60:FF:000100">
    <property type="entry name" value="Zinc finger 45-like"/>
    <property type="match status" value="2"/>
</dbReference>
<dbReference type="STRING" id="113226.A0A139I4A0"/>
<dbReference type="InterPro" id="IPR013087">
    <property type="entry name" value="Znf_C2H2_type"/>
</dbReference>
<evidence type="ECO:0000256" key="4">
    <source>
        <dbReference type="ARBA" id="ARBA00022771"/>
    </source>
</evidence>
<dbReference type="InterPro" id="IPR051059">
    <property type="entry name" value="VerF-like"/>
</dbReference>
<evidence type="ECO:0000256" key="2">
    <source>
        <dbReference type="ARBA" id="ARBA00022723"/>
    </source>
</evidence>
<dbReference type="Proteomes" id="UP000073492">
    <property type="component" value="Unassembled WGS sequence"/>
</dbReference>
<name>A0A139I4A0_9PEZI</name>
<dbReference type="InterPro" id="IPR036236">
    <property type="entry name" value="Znf_C2H2_sf"/>
</dbReference>
<feature type="domain" description="C2H2-type" evidence="9">
    <location>
        <begin position="21"/>
        <end position="48"/>
    </location>
</feature>
<proteinExistence type="predicted"/>
<feature type="compositionally biased region" description="Low complexity" evidence="8">
    <location>
        <begin position="164"/>
        <end position="173"/>
    </location>
</feature>
<dbReference type="PROSITE" id="PS50157">
    <property type="entry name" value="ZINC_FINGER_C2H2_2"/>
    <property type="match status" value="2"/>
</dbReference>
<dbReference type="SUPFAM" id="SSF57667">
    <property type="entry name" value="beta-beta-alpha zinc fingers"/>
    <property type="match status" value="1"/>
</dbReference>
<evidence type="ECO:0000256" key="7">
    <source>
        <dbReference type="PROSITE-ProRule" id="PRU00042"/>
    </source>
</evidence>
<keyword evidence="2" id="KW-0479">Metal-binding</keyword>
<keyword evidence="5" id="KW-0862">Zinc</keyword>
<evidence type="ECO:0000256" key="8">
    <source>
        <dbReference type="SAM" id="MobiDB-lite"/>
    </source>
</evidence>
<organism evidence="10 11">
    <name type="scientific">Pseudocercospora musae</name>
    <dbReference type="NCBI Taxonomy" id="113226"/>
    <lineage>
        <taxon>Eukaryota</taxon>
        <taxon>Fungi</taxon>
        <taxon>Dikarya</taxon>
        <taxon>Ascomycota</taxon>
        <taxon>Pezizomycotina</taxon>
        <taxon>Dothideomycetes</taxon>
        <taxon>Dothideomycetidae</taxon>
        <taxon>Mycosphaerellales</taxon>
        <taxon>Mycosphaerellaceae</taxon>
        <taxon>Pseudocercospora</taxon>
    </lineage>
</organism>
<dbReference type="Gene3D" id="3.30.160.60">
    <property type="entry name" value="Classic Zinc Finger"/>
    <property type="match status" value="2"/>
</dbReference>
<dbReference type="GO" id="GO:0000981">
    <property type="term" value="F:DNA-binding transcription factor activity, RNA polymerase II-specific"/>
    <property type="evidence" value="ECO:0007669"/>
    <property type="project" value="InterPro"/>
</dbReference>
<comment type="subcellular location">
    <subcellularLocation>
        <location evidence="1">Nucleus</location>
    </subcellularLocation>
</comment>
<dbReference type="PROSITE" id="PS00028">
    <property type="entry name" value="ZINC_FINGER_C2H2_1"/>
    <property type="match status" value="2"/>
</dbReference>
<evidence type="ECO:0000256" key="3">
    <source>
        <dbReference type="ARBA" id="ARBA00022737"/>
    </source>
</evidence>
<dbReference type="EMBL" id="LFZO01000328">
    <property type="protein sequence ID" value="KXT09551.1"/>
    <property type="molecule type" value="Genomic_DNA"/>
</dbReference>
<evidence type="ECO:0000313" key="10">
    <source>
        <dbReference type="EMBL" id="KXT09551.1"/>
    </source>
</evidence>
<dbReference type="OrthoDB" id="10018191at2759"/>
<feature type="region of interest" description="Disordered" evidence="8">
    <location>
        <begin position="163"/>
        <end position="193"/>
    </location>
</feature>
<gene>
    <name evidence="10" type="ORF">AC579_240</name>
</gene>
<keyword evidence="6" id="KW-0539">Nucleus</keyword>
<dbReference type="AlphaFoldDB" id="A0A139I4A0"/>
<evidence type="ECO:0000256" key="1">
    <source>
        <dbReference type="ARBA" id="ARBA00004123"/>
    </source>
</evidence>
<dbReference type="GO" id="GO:0008270">
    <property type="term" value="F:zinc ion binding"/>
    <property type="evidence" value="ECO:0007669"/>
    <property type="project" value="UniProtKB-KW"/>
</dbReference>
<dbReference type="PANTHER" id="PTHR40626">
    <property type="entry name" value="MIP31509P"/>
    <property type="match status" value="1"/>
</dbReference>
<keyword evidence="3" id="KW-0677">Repeat</keyword>
<feature type="compositionally biased region" description="Low complexity" evidence="8">
    <location>
        <begin position="83"/>
        <end position="95"/>
    </location>
</feature>
<dbReference type="Pfam" id="PF00096">
    <property type="entry name" value="zf-C2H2"/>
    <property type="match status" value="2"/>
</dbReference>
<evidence type="ECO:0000256" key="5">
    <source>
        <dbReference type="ARBA" id="ARBA00022833"/>
    </source>
</evidence>
<evidence type="ECO:0000256" key="6">
    <source>
        <dbReference type="ARBA" id="ARBA00023242"/>
    </source>
</evidence>
<dbReference type="PANTHER" id="PTHR40626:SF11">
    <property type="entry name" value="ZINC FINGER PROTEIN YPR022C"/>
    <property type="match status" value="1"/>
</dbReference>
<sequence length="193" mass="21680">MSSSSSRHSRRGPPVYTSKMINCNYCEESFARSEHLDRHMLVHTNPKPFSCLQCNQSFSRREALKRHYQSHEPKPKSSRLNYSVKTVSTSTTTTTQPGPQYVVYTGKSGDRRPQLSLRIPSTSEGIADVTKYLLSTAHPEESSPSSSSSCCSSAYTDIAPMLGWSSSQSTTSWKKQRGVEKRSNYPRMSETPR</sequence>
<accession>A0A139I4A0</accession>
<comment type="caution">
    <text evidence="10">The sequence shown here is derived from an EMBL/GenBank/DDBJ whole genome shotgun (WGS) entry which is preliminary data.</text>
</comment>
<evidence type="ECO:0000259" key="9">
    <source>
        <dbReference type="PROSITE" id="PS50157"/>
    </source>
</evidence>
<feature type="domain" description="C2H2-type" evidence="9">
    <location>
        <begin position="49"/>
        <end position="76"/>
    </location>
</feature>
<keyword evidence="4 7" id="KW-0863">Zinc-finger</keyword>
<protein>
    <recommendedName>
        <fullName evidence="9">C2H2-type domain-containing protein</fullName>
    </recommendedName>
</protein>
<reference evidence="10 11" key="1">
    <citation type="submission" date="2015-07" db="EMBL/GenBank/DDBJ databases">
        <title>Comparative genomics of the Sigatoka disease complex on banana suggests a link between parallel evolutionary changes in Pseudocercospora fijiensis and Pseudocercospora eumusae and increased virulence on the banana host.</title>
        <authorList>
            <person name="Chang T.-C."/>
            <person name="Salvucci A."/>
            <person name="Crous P.W."/>
            <person name="Stergiopoulos I."/>
        </authorList>
    </citation>
    <scope>NUCLEOTIDE SEQUENCE [LARGE SCALE GENOMIC DNA]</scope>
    <source>
        <strain evidence="10 11">CBS 116634</strain>
    </source>
</reference>
<feature type="region of interest" description="Disordered" evidence="8">
    <location>
        <begin position="66"/>
        <end position="113"/>
    </location>
</feature>
<dbReference type="GO" id="GO:0000978">
    <property type="term" value="F:RNA polymerase II cis-regulatory region sequence-specific DNA binding"/>
    <property type="evidence" value="ECO:0007669"/>
    <property type="project" value="InterPro"/>
</dbReference>